<dbReference type="PROSITE" id="PS50885">
    <property type="entry name" value="HAMP"/>
    <property type="match status" value="1"/>
</dbReference>
<keyword evidence="3" id="KW-0175">Coiled coil</keyword>
<evidence type="ECO:0000259" key="5">
    <source>
        <dbReference type="PROSITE" id="PS50885"/>
    </source>
</evidence>
<evidence type="ECO:0000313" key="7">
    <source>
        <dbReference type="EMBL" id="MDA0138927.1"/>
    </source>
</evidence>
<dbReference type="CDD" id="cd06225">
    <property type="entry name" value="HAMP"/>
    <property type="match status" value="1"/>
</dbReference>
<keyword evidence="2 4" id="KW-1133">Transmembrane helix</keyword>
<dbReference type="PROSITE" id="PS50887">
    <property type="entry name" value="GGDEF"/>
    <property type="match status" value="1"/>
</dbReference>
<protein>
    <submittedName>
        <fullName evidence="7">Diguanylate cyclase</fullName>
        <ecNumber evidence="7">2.7.7.65</ecNumber>
    </submittedName>
</protein>
<dbReference type="SMART" id="SM00267">
    <property type="entry name" value="GGDEF"/>
    <property type="match status" value="1"/>
</dbReference>
<dbReference type="RefSeq" id="WP_202954477.1">
    <property type="nucleotide sequence ID" value="NZ_JAPCID010000020.1"/>
</dbReference>
<comment type="caution">
    <text evidence="7">The sequence shown here is derived from an EMBL/GenBank/DDBJ whole genome shotgun (WGS) entry which is preliminary data.</text>
</comment>
<keyword evidence="8" id="KW-1185">Reference proteome</keyword>
<dbReference type="Gene3D" id="3.30.450.40">
    <property type="match status" value="1"/>
</dbReference>
<dbReference type="InterPro" id="IPR043128">
    <property type="entry name" value="Rev_trsase/Diguanyl_cyclase"/>
</dbReference>
<evidence type="ECO:0000256" key="4">
    <source>
        <dbReference type="SAM" id="Phobius"/>
    </source>
</evidence>
<accession>A0ABT4RK38</accession>
<feature type="coiled-coil region" evidence="3">
    <location>
        <begin position="293"/>
        <end position="327"/>
    </location>
</feature>
<feature type="transmembrane region" description="Helical" evidence="4">
    <location>
        <begin position="12"/>
        <end position="35"/>
    </location>
</feature>
<dbReference type="EC" id="2.7.7.65" evidence="7"/>
<feature type="transmembrane region" description="Helical" evidence="4">
    <location>
        <begin position="231"/>
        <end position="254"/>
    </location>
</feature>
<dbReference type="InterPro" id="IPR050469">
    <property type="entry name" value="Diguanylate_Cyclase"/>
</dbReference>
<organism evidence="7 8">
    <name type="scientific">Solirubrobacter deserti</name>
    <dbReference type="NCBI Taxonomy" id="2282478"/>
    <lineage>
        <taxon>Bacteria</taxon>
        <taxon>Bacillati</taxon>
        <taxon>Actinomycetota</taxon>
        <taxon>Thermoleophilia</taxon>
        <taxon>Solirubrobacterales</taxon>
        <taxon>Solirubrobacteraceae</taxon>
        <taxon>Solirubrobacter</taxon>
    </lineage>
</organism>
<feature type="domain" description="HAMP" evidence="5">
    <location>
        <begin position="256"/>
        <end position="308"/>
    </location>
</feature>
<dbReference type="Gene3D" id="6.10.340.10">
    <property type="match status" value="1"/>
</dbReference>
<keyword evidence="1 4" id="KW-0812">Transmembrane</keyword>
<dbReference type="SUPFAM" id="SSF55781">
    <property type="entry name" value="GAF domain-like"/>
    <property type="match status" value="1"/>
</dbReference>
<dbReference type="PANTHER" id="PTHR45138">
    <property type="entry name" value="REGULATORY COMPONENTS OF SENSORY TRANSDUCTION SYSTEM"/>
    <property type="match status" value="1"/>
</dbReference>
<dbReference type="Gene3D" id="3.30.70.270">
    <property type="match status" value="1"/>
</dbReference>
<dbReference type="GO" id="GO:0052621">
    <property type="term" value="F:diguanylate cyclase activity"/>
    <property type="evidence" value="ECO:0007669"/>
    <property type="project" value="UniProtKB-EC"/>
</dbReference>
<sequence length="629" mass="68599">MPLLQPSFRGRLRLFFAVIVIVPILAVGFVLFQILGATDNRRLDSSLEQAQKTAENLYAQHRQESMAAIQPITEDTRLASSIADDEPLAVRSRLQQLARDGGIRYIRLTANALGRPIEIGDATAIAASSAQLVDDQDRQVGEITVSTTEAGEYANEIAGLLEMEAVVERDGEQAATTLPRSATEQLPDLRRGETIEIAGEDYRTTSFNADEPDGSRVTVRLLAELPPPERVAVFLVIGLTVLFLALALIFFLIVSRTLSEHVQRLLSGAQRIGRGDFSVQVPTEGNDEFAALGDEFNRMAVQLERRLEELQRERGRLQDAIRRVGESFARGLDRVGVLEIVVQTAVDGVGGDCGRATMRRRADAPMEEVAHTGDPSSFHRVLHAAEAAVMDAGQAAEISVGGSSALAAPLSATEGGDRVLAIVSVARGDRAFSPQERDLFSYLTSQAAVSVENVDLHETVQRQAVTDELTGLFNHRRFQEVMDAEVERARRYDAEMGLIMLDIDNFKRVNDTYGHMQGDEVLRAVARVLRQSAREIDEPARYGGEEMAVALPQTDLDGAFNFAERVRKRIEDLELPLLDGDGVLKVTASFGAASLASSPQSDKEGLVAAADAALYRAKRSGKNRTVKAE</sequence>
<keyword evidence="4" id="KW-0472">Membrane</keyword>
<evidence type="ECO:0000313" key="8">
    <source>
        <dbReference type="Proteomes" id="UP001147700"/>
    </source>
</evidence>
<dbReference type="Pfam" id="PF00990">
    <property type="entry name" value="GGDEF"/>
    <property type="match status" value="1"/>
</dbReference>
<dbReference type="InterPro" id="IPR029787">
    <property type="entry name" value="Nucleotide_cyclase"/>
</dbReference>
<name>A0ABT4RK38_9ACTN</name>
<dbReference type="NCBIfam" id="TIGR00254">
    <property type="entry name" value="GGDEF"/>
    <property type="match status" value="1"/>
</dbReference>
<dbReference type="EMBL" id="JAPCID010000020">
    <property type="protein sequence ID" value="MDA0138927.1"/>
    <property type="molecule type" value="Genomic_DNA"/>
</dbReference>
<dbReference type="SMART" id="SM00304">
    <property type="entry name" value="HAMP"/>
    <property type="match status" value="1"/>
</dbReference>
<dbReference type="Pfam" id="PF00672">
    <property type="entry name" value="HAMP"/>
    <property type="match status" value="1"/>
</dbReference>
<keyword evidence="7" id="KW-0808">Transferase</keyword>
<proteinExistence type="predicted"/>
<dbReference type="SUPFAM" id="SSF158472">
    <property type="entry name" value="HAMP domain-like"/>
    <property type="match status" value="1"/>
</dbReference>
<evidence type="ECO:0000256" key="1">
    <source>
        <dbReference type="ARBA" id="ARBA00022692"/>
    </source>
</evidence>
<evidence type="ECO:0000256" key="2">
    <source>
        <dbReference type="ARBA" id="ARBA00022989"/>
    </source>
</evidence>
<gene>
    <name evidence="7" type="ORF">OJ962_15600</name>
</gene>
<dbReference type="Proteomes" id="UP001147700">
    <property type="component" value="Unassembled WGS sequence"/>
</dbReference>
<dbReference type="InterPro" id="IPR003660">
    <property type="entry name" value="HAMP_dom"/>
</dbReference>
<evidence type="ECO:0000256" key="3">
    <source>
        <dbReference type="SAM" id="Coils"/>
    </source>
</evidence>
<reference evidence="7" key="1">
    <citation type="submission" date="2022-10" db="EMBL/GenBank/DDBJ databases">
        <title>The WGS of Solirubrobacter sp. CPCC 204708.</title>
        <authorList>
            <person name="Jiang Z."/>
        </authorList>
    </citation>
    <scope>NUCLEOTIDE SEQUENCE</scope>
    <source>
        <strain evidence="7">CPCC 204708</strain>
    </source>
</reference>
<dbReference type="InterPro" id="IPR000160">
    <property type="entry name" value="GGDEF_dom"/>
</dbReference>
<dbReference type="PANTHER" id="PTHR45138:SF9">
    <property type="entry name" value="DIGUANYLATE CYCLASE DGCM-RELATED"/>
    <property type="match status" value="1"/>
</dbReference>
<dbReference type="SUPFAM" id="SSF55073">
    <property type="entry name" value="Nucleotide cyclase"/>
    <property type="match status" value="1"/>
</dbReference>
<dbReference type="InterPro" id="IPR029016">
    <property type="entry name" value="GAF-like_dom_sf"/>
</dbReference>
<dbReference type="CDD" id="cd01949">
    <property type="entry name" value="GGDEF"/>
    <property type="match status" value="1"/>
</dbReference>
<feature type="domain" description="GGDEF" evidence="6">
    <location>
        <begin position="494"/>
        <end position="629"/>
    </location>
</feature>
<evidence type="ECO:0000259" key="6">
    <source>
        <dbReference type="PROSITE" id="PS50887"/>
    </source>
</evidence>
<keyword evidence="7" id="KW-0548">Nucleotidyltransferase</keyword>